<protein>
    <recommendedName>
        <fullName evidence="3">Phage portal protein</fullName>
    </recommendedName>
</protein>
<dbReference type="AlphaFoldDB" id="A0AAW4VWQ6"/>
<dbReference type="EMBL" id="JAJEPX010000031">
    <property type="protein sequence ID" value="MCC2177384.1"/>
    <property type="molecule type" value="Genomic_DNA"/>
</dbReference>
<gene>
    <name evidence="1" type="ORF">LKD22_09655</name>
</gene>
<evidence type="ECO:0000313" key="2">
    <source>
        <dbReference type="Proteomes" id="UP001298753"/>
    </source>
</evidence>
<sequence length="519" mass="58319">MKFDPSPTAIWKKYERDRDYKRSIGLYDRVRRNEAFYLGRQWEGLRVQSLDPLIFNVLRRCVNLFVSMLVSDDVAVRAQPFDMDKDGRQTAHVLERAFASAIERSGVKALGRPLLKNACVDGDACFYMHFDPALETGQAVKGDIAVELIDSTNICFGNAACDEVQRQPYIIIAMRRDADEVRQEARANGISASDAEAIRPDDSGEYHRYRTSSDSDRVTVLLHMRRTENGIAFCKTTRNAVVMREKVLPYRLYPVTHLCWNRVRGSCHGESPLTEAIPNQIAINKLYSMYVQCIKQVAFPKIVYDMTRFPNGWSNDVGKAIGMRGNPNEAIAAAFRAPDISAQVLQLLKQMMTDTAELMGASEAALGTVNPDNTSAIIAVQNATAAPLELTKMEFYRFTEDWARVFLDLMGAHYGVRTLVLPNEDGGEPETCTFDFSALAGQDMRLQVDVGAASYWSETMQTMTNDHLLESGVISDPLVYLENVPDYQVRGKHDLLHALRVQRQQQKEANSNAENSNES</sequence>
<accession>A0AAW4VWQ6</accession>
<dbReference type="GeneID" id="98660558"/>
<evidence type="ECO:0000313" key="1">
    <source>
        <dbReference type="EMBL" id="MCC2177384.1"/>
    </source>
</evidence>
<proteinExistence type="predicted"/>
<dbReference type="Proteomes" id="UP001298753">
    <property type="component" value="Unassembled WGS sequence"/>
</dbReference>
<comment type="caution">
    <text evidence="1">The sequence shown here is derived from an EMBL/GenBank/DDBJ whole genome shotgun (WGS) entry which is preliminary data.</text>
</comment>
<dbReference type="RefSeq" id="WP_227600947.1">
    <property type="nucleotide sequence ID" value="NZ_JAJEPX010000031.1"/>
</dbReference>
<organism evidence="1 2">
    <name type="scientific">Agathobaculum butyriciproducens</name>
    <dbReference type="NCBI Taxonomy" id="1628085"/>
    <lineage>
        <taxon>Bacteria</taxon>
        <taxon>Bacillati</taxon>
        <taxon>Bacillota</taxon>
        <taxon>Clostridia</taxon>
        <taxon>Eubacteriales</taxon>
        <taxon>Butyricicoccaceae</taxon>
        <taxon>Agathobaculum</taxon>
    </lineage>
</organism>
<reference evidence="1 2" key="1">
    <citation type="submission" date="2021-10" db="EMBL/GenBank/DDBJ databases">
        <title>Anaerobic single-cell dispensing facilitates the cultivation of human gut bacteria.</title>
        <authorList>
            <person name="Afrizal A."/>
        </authorList>
    </citation>
    <scope>NUCLEOTIDE SEQUENCE [LARGE SCALE GENOMIC DNA]</scope>
    <source>
        <strain evidence="1 2">CLA-AA-H270</strain>
    </source>
</reference>
<keyword evidence="2" id="KW-1185">Reference proteome</keyword>
<evidence type="ECO:0008006" key="3">
    <source>
        <dbReference type="Google" id="ProtNLM"/>
    </source>
</evidence>
<name>A0AAW4VWQ6_9FIRM</name>